<keyword evidence="3" id="KW-0677">Repeat</keyword>
<dbReference type="Proteomes" id="UP001153636">
    <property type="component" value="Chromosome 3"/>
</dbReference>
<dbReference type="Gene3D" id="2.130.10.10">
    <property type="entry name" value="YVTN repeat-like/Quinoprotein amine dehydrogenase"/>
    <property type="match status" value="1"/>
</dbReference>
<evidence type="ECO:0000256" key="6">
    <source>
        <dbReference type="ARBA" id="ARBA00039131"/>
    </source>
</evidence>
<evidence type="ECO:0000256" key="4">
    <source>
        <dbReference type="ARBA" id="ARBA00022801"/>
    </source>
</evidence>
<dbReference type="GO" id="GO:0017183">
    <property type="term" value="P:protein histidyl modification to diphthamide"/>
    <property type="evidence" value="ECO:0007669"/>
    <property type="project" value="TreeGrafter"/>
</dbReference>
<accession>A0A9P0CY83</accession>
<dbReference type="EC" id="3.1.1.97" evidence="6"/>
<keyword evidence="2 8" id="KW-0853">WD repeat</keyword>
<evidence type="ECO:0000313" key="10">
    <source>
        <dbReference type="Proteomes" id="UP001153636"/>
    </source>
</evidence>
<dbReference type="GO" id="GO:0061685">
    <property type="term" value="F:diphthine methylesterase activity"/>
    <property type="evidence" value="ECO:0007669"/>
    <property type="project" value="UniProtKB-EC"/>
</dbReference>
<dbReference type="PROSITE" id="PS00678">
    <property type="entry name" value="WD_REPEATS_1"/>
    <property type="match status" value="1"/>
</dbReference>
<evidence type="ECO:0000256" key="1">
    <source>
        <dbReference type="ARBA" id="ARBA00005156"/>
    </source>
</evidence>
<evidence type="ECO:0000256" key="8">
    <source>
        <dbReference type="PROSITE-ProRule" id="PRU00221"/>
    </source>
</evidence>
<evidence type="ECO:0000256" key="3">
    <source>
        <dbReference type="ARBA" id="ARBA00022737"/>
    </source>
</evidence>
<keyword evidence="4" id="KW-0378">Hydrolase</keyword>
<dbReference type="PANTHER" id="PTHR46042:SF1">
    <property type="entry name" value="DIPHTHINE METHYLTRANSFERASE"/>
    <property type="match status" value="1"/>
</dbReference>
<evidence type="ECO:0000256" key="2">
    <source>
        <dbReference type="ARBA" id="ARBA00022574"/>
    </source>
</evidence>
<comment type="pathway">
    <text evidence="1">Protein modification; peptidyl-diphthamide biosynthesis.</text>
</comment>
<evidence type="ECO:0000256" key="7">
    <source>
        <dbReference type="ARBA" id="ARBA00047551"/>
    </source>
</evidence>
<dbReference type="OrthoDB" id="1930760at2759"/>
<dbReference type="PANTHER" id="PTHR46042">
    <property type="entry name" value="DIPHTHINE METHYLTRANSFERASE"/>
    <property type="match status" value="1"/>
</dbReference>
<dbReference type="PROSITE" id="PS50294">
    <property type="entry name" value="WD_REPEATS_REGION"/>
    <property type="match status" value="1"/>
</dbReference>
<protein>
    <recommendedName>
        <fullName evidence="6">methylated diphthine methylhydrolase</fullName>
        <ecNumber evidence="6">3.1.1.97</ecNumber>
    </recommendedName>
</protein>
<dbReference type="Pfam" id="PF00400">
    <property type="entry name" value="WD40"/>
    <property type="match status" value="1"/>
</dbReference>
<evidence type="ECO:0000256" key="5">
    <source>
        <dbReference type="ARBA" id="ARBA00038092"/>
    </source>
</evidence>
<reference evidence="9" key="1">
    <citation type="submission" date="2022-01" db="EMBL/GenBank/DDBJ databases">
        <authorList>
            <person name="King R."/>
        </authorList>
    </citation>
    <scope>NUCLEOTIDE SEQUENCE</scope>
</reference>
<organism evidence="9 10">
    <name type="scientific">Psylliodes chrysocephalus</name>
    <dbReference type="NCBI Taxonomy" id="3402493"/>
    <lineage>
        <taxon>Eukaryota</taxon>
        <taxon>Metazoa</taxon>
        <taxon>Ecdysozoa</taxon>
        <taxon>Arthropoda</taxon>
        <taxon>Hexapoda</taxon>
        <taxon>Insecta</taxon>
        <taxon>Pterygota</taxon>
        <taxon>Neoptera</taxon>
        <taxon>Endopterygota</taxon>
        <taxon>Coleoptera</taxon>
        <taxon>Polyphaga</taxon>
        <taxon>Cucujiformia</taxon>
        <taxon>Chrysomeloidea</taxon>
        <taxon>Chrysomelidae</taxon>
        <taxon>Galerucinae</taxon>
        <taxon>Alticini</taxon>
        <taxon>Psylliodes</taxon>
    </lineage>
</organism>
<dbReference type="PROSITE" id="PS50082">
    <property type="entry name" value="WD_REPEATS_2"/>
    <property type="match status" value="1"/>
</dbReference>
<dbReference type="InterPro" id="IPR052415">
    <property type="entry name" value="Diphthine_MTase"/>
</dbReference>
<evidence type="ECO:0000313" key="9">
    <source>
        <dbReference type="EMBL" id="CAH1108418.1"/>
    </source>
</evidence>
<dbReference type="InterPro" id="IPR036322">
    <property type="entry name" value="WD40_repeat_dom_sf"/>
</dbReference>
<comment type="catalytic activity">
    <reaction evidence="7">
        <text>diphthine methyl ester-[translation elongation factor 2] + H2O = diphthine-[translation elongation factor 2] + methanol + H(+)</text>
        <dbReference type="Rhea" id="RHEA:42656"/>
        <dbReference type="Rhea" id="RHEA-COMP:10172"/>
        <dbReference type="Rhea" id="RHEA-COMP:10173"/>
        <dbReference type="ChEBI" id="CHEBI:15377"/>
        <dbReference type="ChEBI" id="CHEBI:15378"/>
        <dbReference type="ChEBI" id="CHEBI:17790"/>
        <dbReference type="ChEBI" id="CHEBI:79005"/>
        <dbReference type="ChEBI" id="CHEBI:82696"/>
        <dbReference type="EC" id="3.1.1.97"/>
    </reaction>
</comment>
<name>A0A9P0CY83_9CUCU</name>
<dbReference type="InterPro" id="IPR019775">
    <property type="entry name" value="WD40_repeat_CS"/>
</dbReference>
<comment type="similarity">
    <text evidence="5">Belongs to the DPH7 family.</text>
</comment>
<keyword evidence="10" id="KW-1185">Reference proteome</keyword>
<gene>
    <name evidence="9" type="ORF">PSYICH_LOCUS9008</name>
</gene>
<dbReference type="EMBL" id="OV651815">
    <property type="protein sequence ID" value="CAH1108418.1"/>
    <property type="molecule type" value="Genomic_DNA"/>
</dbReference>
<dbReference type="InterPro" id="IPR015943">
    <property type="entry name" value="WD40/YVTN_repeat-like_dom_sf"/>
</dbReference>
<sequence>MELNNVQTLYSFETEYNADSVEWCPHDPHKNLFVCANYQLIENETSDNCTKRLGKLLLFSIETEKGLQLLQTINTLAILDQKWCHRKINDFSILAVASTERKVDIYKLNEETVQLELMKSYKINSTPETLVLSLDWSTGIHVLNKPEILCSDSKGNIHLLELNDNVAWKETFHGHEYEAWIAGFYYWDTNIIFSGGDDSLFLKFDRRVGKQPVSKNKSHEAGVTSFHSNPSKEYLVTSGSYDENVRLWDIRKMKTELNCLKMPGTLWRLKWDPFQNTKLLAACMLGGVHIVNTNSDEMEIIGSYYEHKNIAYGSDWSYLEEKKCDEFEGLGQYIISSCSFYDRLLCVSKVHLPS</sequence>
<dbReference type="GO" id="GO:0005737">
    <property type="term" value="C:cytoplasm"/>
    <property type="evidence" value="ECO:0007669"/>
    <property type="project" value="TreeGrafter"/>
</dbReference>
<proteinExistence type="inferred from homology"/>
<dbReference type="InterPro" id="IPR001680">
    <property type="entry name" value="WD40_rpt"/>
</dbReference>
<dbReference type="SMART" id="SM00320">
    <property type="entry name" value="WD40"/>
    <property type="match status" value="3"/>
</dbReference>
<feature type="repeat" description="WD" evidence="8">
    <location>
        <begin position="216"/>
        <end position="258"/>
    </location>
</feature>
<dbReference type="SUPFAM" id="SSF50978">
    <property type="entry name" value="WD40 repeat-like"/>
    <property type="match status" value="1"/>
</dbReference>
<dbReference type="AlphaFoldDB" id="A0A9P0CY83"/>